<dbReference type="InterPro" id="IPR027923">
    <property type="entry name" value="Hydrophob_seed_dom"/>
</dbReference>
<dbReference type="GeneID" id="116206764"/>
<comment type="caution">
    <text evidence="2">The sequence shown here is derived from an EMBL/GenBank/DDBJ whole genome shotgun (WGS) entry which is preliminary data.</text>
</comment>
<gene>
    <name evidence="2" type="ORF">CRG98_018693</name>
</gene>
<comment type="similarity">
    <text evidence="1">Belongs to the plant LTP family. PEARLI1 subfamily.</text>
</comment>
<accession>A0A2I0JZN3</accession>
<dbReference type="EMBL" id="PGOL01001098">
    <property type="protein sequence ID" value="PKI60916.1"/>
    <property type="molecule type" value="Genomic_DNA"/>
</dbReference>
<proteinExistence type="inferred from homology"/>
<dbReference type="Proteomes" id="UP000233551">
    <property type="component" value="Unassembled WGS sequence"/>
</dbReference>
<reference evidence="2 3" key="1">
    <citation type="submission" date="2017-11" db="EMBL/GenBank/DDBJ databases">
        <title>De-novo sequencing of pomegranate (Punica granatum L.) genome.</title>
        <authorList>
            <person name="Akparov Z."/>
            <person name="Amiraslanov A."/>
            <person name="Hajiyeva S."/>
            <person name="Abbasov M."/>
            <person name="Kaur K."/>
            <person name="Hamwieh A."/>
            <person name="Solovyev V."/>
            <person name="Salamov A."/>
            <person name="Braich B."/>
            <person name="Kosarev P."/>
            <person name="Mahmoud A."/>
            <person name="Hajiyev E."/>
            <person name="Babayeva S."/>
            <person name="Izzatullayeva V."/>
            <person name="Mammadov A."/>
            <person name="Mammadov A."/>
            <person name="Sharifova S."/>
            <person name="Ojaghi J."/>
            <person name="Eynullazada K."/>
            <person name="Bayramov B."/>
            <person name="Abdulazimova A."/>
            <person name="Shahmuradov I."/>
        </authorList>
    </citation>
    <scope>NUCLEOTIDE SEQUENCE [LARGE SCALE GENOMIC DNA]</scope>
    <source>
        <strain evidence="3">cv. AG2017</strain>
        <tissue evidence="2">Leaf</tissue>
    </source>
</reference>
<keyword evidence="3" id="KW-1185">Reference proteome</keyword>
<dbReference type="Pfam" id="PF14547">
    <property type="entry name" value="Hydrophob_seed"/>
    <property type="match status" value="1"/>
</dbReference>
<name>A0A2I0JZN3_PUNGR</name>
<organism evidence="2 3">
    <name type="scientific">Punica granatum</name>
    <name type="common">Pomegranate</name>
    <dbReference type="NCBI Taxonomy" id="22663"/>
    <lineage>
        <taxon>Eukaryota</taxon>
        <taxon>Viridiplantae</taxon>
        <taxon>Streptophyta</taxon>
        <taxon>Embryophyta</taxon>
        <taxon>Tracheophyta</taxon>
        <taxon>Spermatophyta</taxon>
        <taxon>Magnoliopsida</taxon>
        <taxon>eudicotyledons</taxon>
        <taxon>Gunneridae</taxon>
        <taxon>Pentapetalae</taxon>
        <taxon>rosids</taxon>
        <taxon>malvids</taxon>
        <taxon>Myrtales</taxon>
        <taxon>Lythraceae</taxon>
        <taxon>Punica</taxon>
    </lineage>
</organism>
<evidence type="ECO:0000313" key="3">
    <source>
        <dbReference type="Proteomes" id="UP000233551"/>
    </source>
</evidence>
<dbReference type="AlphaFoldDB" id="A0A2I0JZN3"/>
<protein>
    <submittedName>
        <fullName evidence="2">Uncharacterized protein</fullName>
    </submittedName>
</protein>
<evidence type="ECO:0000256" key="1">
    <source>
        <dbReference type="ARBA" id="ARBA00008965"/>
    </source>
</evidence>
<evidence type="ECO:0000313" key="2">
    <source>
        <dbReference type="EMBL" id="PKI60916.1"/>
    </source>
</evidence>
<dbReference type="Gene3D" id="1.10.110.10">
    <property type="entry name" value="Plant lipid-transfer and hydrophobic proteins"/>
    <property type="match status" value="1"/>
</dbReference>
<dbReference type="InterPro" id="IPR036312">
    <property type="entry name" value="Bifun_inhib/LTP/seed_sf"/>
</dbReference>
<sequence>MAAKSTTMLALFLSFNLLIFSLSTAQPQSPDRCLSSDDIIFCQDVSVTDKRCCKLLEGLNDLEAISCLFAAATAGAVNPKPLHQGIELPWDYIDRILIDCGRRIVPSIGRCSRKLLMP</sequence>